<evidence type="ECO:0000313" key="3">
    <source>
        <dbReference type="EMBL" id="CAB5219528.1"/>
    </source>
</evidence>
<reference evidence="2" key="1">
    <citation type="submission" date="2020-04" db="EMBL/GenBank/DDBJ databases">
        <authorList>
            <person name="Chiriac C."/>
            <person name="Salcher M."/>
            <person name="Ghai R."/>
            <person name="Kavagutti S V."/>
        </authorList>
    </citation>
    <scope>NUCLEOTIDE SEQUENCE</scope>
</reference>
<dbReference type="EMBL" id="LR796220">
    <property type="protein sequence ID" value="CAB4128755.1"/>
    <property type="molecule type" value="Genomic_DNA"/>
</dbReference>
<gene>
    <name evidence="2" type="ORF">UFOVP110_76</name>
    <name evidence="3" type="ORF">UFOVP223_88</name>
</gene>
<sequence>MKITETNCETGETVERDMTPEEELEHEARLFVIADAEAQIASKEQLKASAQAKLQALGLTAEEVQALLGAV</sequence>
<feature type="region of interest" description="Disordered" evidence="1">
    <location>
        <begin position="1"/>
        <end position="22"/>
    </location>
</feature>
<protein>
    <submittedName>
        <fullName evidence="2">Uncharacterized protein</fullName>
    </submittedName>
</protein>
<proteinExistence type="predicted"/>
<evidence type="ECO:0000313" key="2">
    <source>
        <dbReference type="EMBL" id="CAB4128755.1"/>
    </source>
</evidence>
<feature type="compositionally biased region" description="Polar residues" evidence="1">
    <location>
        <begin position="1"/>
        <end position="10"/>
    </location>
</feature>
<dbReference type="EMBL" id="LR798276">
    <property type="protein sequence ID" value="CAB5219528.1"/>
    <property type="molecule type" value="Genomic_DNA"/>
</dbReference>
<name>A0A6J5L4L7_9CAUD</name>
<evidence type="ECO:0000256" key="1">
    <source>
        <dbReference type="SAM" id="MobiDB-lite"/>
    </source>
</evidence>
<organism evidence="2">
    <name type="scientific">uncultured Caudovirales phage</name>
    <dbReference type="NCBI Taxonomy" id="2100421"/>
    <lineage>
        <taxon>Viruses</taxon>
        <taxon>Duplodnaviria</taxon>
        <taxon>Heunggongvirae</taxon>
        <taxon>Uroviricota</taxon>
        <taxon>Caudoviricetes</taxon>
        <taxon>Peduoviridae</taxon>
        <taxon>Maltschvirus</taxon>
        <taxon>Maltschvirus maltsch</taxon>
    </lineage>
</organism>
<accession>A0A6J5L4L7</accession>